<dbReference type="RefSeq" id="WP_265961558.1">
    <property type="nucleotide sequence ID" value="NZ_JAPEVI010000003.1"/>
</dbReference>
<gene>
    <name evidence="4" type="ORF">ON753_05440</name>
</gene>
<keyword evidence="2" id="KW-0812">Transmembrane</keyword>
<reference evidence="4 5" key="1">
    <citation type="journal article" date="2016" name="Int. J. Syst. Evol. Microbiol.">
        <title>Labrenzia salina sp. nov., isolated from the rhizosphere of the halophyte Arthrocnemum macrostachyum.</title>
        <authorList>
            <person name="Camacho M."/>
            <person name="Redondo-Gomez S."/>
            <person name="Rodriguez-Llorente I."/>
            <person name="Rohde M."/>
            <person name="Sproer C."/>
            <person name="Schumann P."/>
            <person name="Klenk H.P."/>
            <person name="Montero-Calasanz M.D.C."/>
        </authorList>
    </citation>
    <scope>NUCLEOTIDE SEQUENCE [LARGE SCALE GENOMIC DNA]</scope>
    <source>
        <strain evidence="4 5">DSM 29163</strain>
    </source>
</reference>
<protein>
    <submittedName>
        <fullName evidence="4">Extensin family protein</fullName>
    </submittedName>
</protein>
<keyword evidence="5" id="KW-1185">Reference proteome</keyword>
<evidence type="ECO:0000256" key="2">
    <source>
        <dbReference type="SAM" id="Phobius"/>
    </source>
</evidence>
<evidence type="ECO:0000313" key="4">
    <source>
        <dbReference type="EMBL" id="MCX2721852.1"/>
    </source>
</evidence>
<dbReference type="Proteomes" id="UP001300261">
    <property type="component" value="Unassembled WGS sequence"/>
</dbReference>
<evidence type="ECO:0000313" key="5">
    <source>
        <dbReference type="Proteomes" id="UP001300261"/>
    </source>
</evidence>
<dbReference type="InterPro" id="IPR009683">
    <property type="entry name" value="Extensin-like_C"/>
</dbReference>
<feature type="region of interest" description="Disordered" evidence="1">
    <location>
        <begin position="63"/>
        <end position="82"/>
    </location>
</feature>
<keyword evidence="2" id="KW-0472">Membrane</keyword>
<dbReference type="Pfam" id="PF06904">
    <property type="entry name" value="Extensin-like_C"/>
    <property type="match status" value="1"/>
</dbReference>
<dbReference type="EMBL" id="JAPEVI010000003">
    <property type="protein sequence ID" value="MCX2721852.1"/>
    <property type="molecule type" value="Genomic_DNA"/>
</dbReference>
<feature type="domain" description="Extensin-like C-terminal" evidence="3">
    <location>
        <begin position="111"/>
        <end position="266"/>
    </location>
</feature>
<evidence type="ECO:0000256" key="1">
    <source>
        <dbReference type="SAM" id="MobiDB-lite"/>
    </source>
</evidence>
<sequence>MTGAGCSIMYLAVMVVSECVIMRIVGSVSCFFCGLVLIVHPAPAASDPVPDAKPLVAQDSEPFVEGVDTPPAKPSLPAPAEETVEIPPEPLTECDVPGALIKLADPVAGKSGSDAACGIAEPVRLNGVVVGTAAAKFPSPVTVSCRFAKTLTKWLRDDVLPAAEEQFGSPVSVLASGPGYQCRRRNNLPDGKLSEHALGMAIDISHIELDDGSRISIEDDWGAETKKGRFLKEIHTSACERFTTVLGPDADSSHRSHFHLDIGCHGKACTYVICQ</sequence>
<proteinExistence type="predicted"/>
<name>A0ABT3QY66_9HYPH</name>
<evidence type="ECO:0000259" key="3">
    <source>
        <dbReference type="Pfam" id="PF06904"/>
    </source>
</evidence>
<feature type="transmembrane region" description="Helical" evidence="2">
    <location>
        <begin position="20"/>
        <end position="39"/>
    </location>
</feature>
<comment type="caution">
    <text evidence="4">The sequence shown here is derived from an EMBL/GenBank/DDBJ whole genome shotgun (WGS) entry which is preliminary data.</text>
</comment>
<organism evidence="4 5">
    <name type="scientific">Roseibium salinum</name>
    <dbReference type="NCBI Taxonomy" id="1604349"/>
    <lineage>
        <taxon>Bacteria</taxon>
        <taxon>Pseudomonadati</taxon>
        <taxon>Pseudomonadota</taxon>
        <taxon>Alphaproteobacteria</taxon>
        <taxon>Hyphomicrobiales</taxon>
        <taxon>Stappiaceae</taxon>
        <taxon>Roseibium</taxon>
    </lineage>
</organism>
<keyword evidence="2" id="KW-1133">Transmembrane helix</keyword>
<accession>A0ABT3QY66</accession>